<evidence type="ECO:0000256" key="5">
    <source>
        <dbReference type="ARBA" id="ARBA00022519"/>
    </source>
</evidence>
<evidence type="ECO:0000256" key="6">
    <source>
        <dbReference type="ARBA" id="ARBA00022692"/>
    </source>
</evidence>
<dbReference type="AlphaFoldDB" id="A0A1M5GH48"/>
<dbReference type="PRINTS" id="PR01374">
    <property type="entry name" value="TONBPROTEIN"/>
</dbReference>
<evidence type="ECO:0000313" key="13">
    <source>
        <dbReference type="Proteomes" id="UP000184480"/>
    </source>
</evidence>
<feature type="chain" id="PRO_5009910448" evidence="10">
    <location>
        <begin position="24"/>
        <end position="189"/>
    </location>
</feature>
<dbReference type="GO" id="GO:0015031">
    <property type="term" value="P:protein transport"/>
    <property type="evidence" value="ECO:0007669"/>
    <property type="project" value="UniProtKB-KW"/>
</dbReference>
<dbReference type="PROSITE" id="PS51257">
    <property type="entry name" value="PROKAR_LIPOPROTEIN"/>
    <property type="match status" value="1"/>
</dbReference>
<dbReference type="NCBIfam" id="TIGR01352">
    <property type="entry name" value="tonB_Cterm"/>
    <property type="match status" value="1"/>
</dbReference>
<dbReference type="GO" id="GO:0031992">
    <property type="term" value="F:energy transducer activity"/>
    <property type="evidence" value="ECO:0007669"/>
    <property type="project" value="InterPro"/>
</dbReference>
<evidence type="ECO:0000256" key="9">
    <source>
        <dbReference type="ARBA" id="ARBA00023136"/>
    </source>
</evidence>
<evidence type="ECO:0000313" key="12">
    <source>
        <dbReference type="EMBL" id="SHG03047.1"/>
    </source>
</evidence>
<evidence type="ECO:0000256" key="4">
    <source>
        <dbReference type="ARBA" id="ARBA00022475"/>
    </source>
</evidence>
<keyword evidence="10" id="KW-0732">Signal</keyword>
<dbReference type="InterPro" id="IPR051045">
    <property type="entry name" value="TonB-dependent_transducer"/>
</dbReference>
<evidence type="ECO:0000259" key="11">
    <source>
        <dbReference type="PROSITE" id="PS52015"/>
    </source>
</evidence>
<feature type="signal peptide" evidence="10">
    <location>
        <begin position="1"/>
        <end position="23"/>
    </location>
</feature>
<comment type="similarity">
    <text evidence="2">Belongs to the TonB family.</text>
</comment>
<keyword evidence="7" id="KW-0653">Protein transport</keyword>
<dbReference type="STRING" id="1346286.SAMN05444362_11412"/>
<keyword evidence="4" id="KW-1003">Cell membrane</keyword>
<dbReference type="Proteomes" id="UP000184480">
    <property type="component" value="Unassembled WGS sequence"/>
</dbReference>
<proteinExistence type="inferred from homology"/>
<dbReference type="Gene3D" id="3.30.1150.10">
    <property type="match status" value="1"/>
</dbReference>
<keyword evidence="6" id="KW-0812">Transmembrane</keyword>
<accession>A0A1M5GH48</accession>
<dbReference type="RefSeq" id="WP_062181663.1">
    <property type="nucleotide sequence ID" value="NZ_BBXL01000014.1"/>
</dbReference>
<keyword evidence="8" id="KW-1133">Transmembrane helix</keyword>
<keyword evidence="9" id="KW-0472">Membrane</keyword>
<dbReference type="SUPFAM" id="SSF74653">
    <property type="entry name" value="TolA/TonB C-terminal domain"/>
    <property type="match status" value="1"/>
</dbReference>
<dbReference type="GO" id="GO:0098797">
    <property type="term" value="C:plasma membrane protein complex"/>
    <property type="evidence" value="ECO:0007669"/>
    <property type="project" value="TreeGrafter"/>
</dbReference>
<evidence type="ECO:0000256" key="7">
    <source>
        <dbReference type="ARBA" id="ARBA00022927"/>
    </source>
</evidence>
<protein>
    <submittedName>
        <fullName evidence="12">TonB family C-terminal domain-containing protein</fullName>
    </submittedName>
</protein>
<dbReference type="InterPro" id="IPR037682">
    <property type="entry name" value="TonB_C"/>
</dbReference>
<organism evidence="12 13">
    <name type="scientific">Dysgonomonas macrotermitis</name>
    <dbReference type="NCBI Taxonomy" id="1346286"/>
    <lineage>
        <taxon>Bacteria</taxon>
        <taxon>Pseudomonadati</taxon>
        <taxon>Bacteroidota</taxon>
        <taxon>Bacteroidia</taxon>
        <taxon>Bacteroidales</taxon>
        <taxon>Dysgonomonadaceae</taxon>
        <taxon>Dysgonomonas</taxon>
    </lineage>
</organism>
<evidence type="ECO:0000256" key="2">
    <source>
        <dbReference type="ARBA" id="ARBA00006555"/>
    </source>
</evidence>
<dbReference type="OrthoDB" id="9814002at2"/>
<reference evidence="13" key="1">
    <citation type="submission" date="2016-11" db="EMBL/GenBank/DDBJ databases">
        <authorList>
            <person name="Varghese N."/>
            <person name="Submissions S."/>
        </authorList>
    </citation>
    <scope>NUCLEOTIDE SEQUENCE [LARGE SCALE GENOMIC DNA]</scope>
    <source>
        <strain evidence="13">DSM 27370</strain>
    </source>
</reference>
<evidence type="ECO:0000256" key="3">
    <source>
        <dbReference type="ARBA" id="ARBA00022448"/>
    </source>
</evidence>
<evidence type="ECO:0000256" key="8">
    <source>
        <dbReference type="ARBA" id="ARBA00022989"/>
    </source>
</evidence>
<dbReference type="PANTHER" id="PTHR33446:SF2">
    <property type="entry name" value="PROTEIN TONB"/>
    <property type="match status" value="1"/>
</dbReference>
<dbReference type="Pfam" id="PF03544">
    <property type="entry name" value="TonB_C"/>
    <property type="match status" value="1"/>
</dbReference>
<keyword evidence="3" id="KW-0813">Transport</keyword>
<feature type="domain" description="TonB C-terminal" evidence="11">
    <location>
        <begin position="98"/>
        <end position="189"/>
    </location>
</feature>
<name>A0A1M5GH48_9BACT</name>
<comment type="subcellular location">
    <subcellularLocation>
        <location evidence="1">Cell inner membrane</location>
        <topology evidence="1">Single-pass membrane protein</topology>
        <orientation evidence="1">Periplasmic side</orientation>
    </subcellularLocation>
</comment>
<gene>
    <name evidence="12" type="ORF">SAMN05444362_11412</name>
</gene>
<dbReference type="GO" id="GO:0055085">
    <property type="term" value="P:transmembrane transport"/>
    <property type="evidence" value="ECO:0007669"/>
    <property type="project" value="InterPro"/>
</dbReference>
<dbReference type="GO" id="GO:0015891">
    <property type="term" value="P:siderophore transport"/>
    <property type="evidence" value="ECO:0007669"/>
    <property type="project" value="InterPro"/>
</dbReference>
<dbReference type="PANTHER" id="PTHR33446">
    <property type="entry name" value="PROTEIN TONB-RELATED"/>
    <property type="match status" value="1"/>
</dbReference>
<dbReference type="FunFam" id="3.30.1150.10:FF:000002">
    <property type="entry name" value="Energy transducer TonB"/>
    <property type="match status" value="1"/>
</dbReference>
<evidence type="ECO:0000256" key="1">
    <source>
        <dbReference type="ARBA" id="ARBA00004383"/>
    </source>
</evidence>
<dbReference type="InterPro" id="IPR003538">
    <property type="entry name" value="TonB"/>
</dbReference>
<sequence length="189" mass="21054">MKKICLILFLPLLLIGCKNNTSANPEDVADSNSLTVEVEDSTLVNDSIVIDTIPLDEEKAPEKVHVTVLREHKVIVEEIEPEINIEVDTIGVMPQFPGGDQELMKFISNNLKYPVIAQENGIQGRVTLRFVVKKDGSIADIQIIRGLDPSCDKEAMRVVKAMPRWIPGKQNGQTADISYVLPVNFRLLH</sequence>
<dbReference type="GO" id="GO:0030288">
    <property type="term" value="C:outer membrane-bounded periplasmic space"/>
    <property type="evidence" value="ECO:0007669"/>
    <property type="project" value="InterPro"/>
</dbReference>
<evidence type="ECO:0000256" key="10">
    <source>
        <dbReference type="SAM" id="SignalP"/>
    </source>
</evidence>
<dbReference type="PROSITE" id="PS52015">
    <property type="entry name" value="TONB_CTD"/>
    <property type="match status" value="1"/>
</dbReference>
<dbReference type="InterPro" id="IPR006260">
    <property type="entry name" value="TonB/TolA_C"/>
</dbReference>
<keyword evidence="5" id="KW-0997">Cell inner membrane</keyword>
<dbReference type="EMBL" id="FQUC01000014">
    <property type="protein sequence ID" value="SHG03047.1"/>
    <property type="molecule type" value="Genomic_DNA"/>
</dbReference>
<keyword evidence="13" id="KW-1185">Reference proteome</keyword>